<accession>A0A090VI56</accession>
<feature type="domain" description="Surface lipoprotein of Spirochaetales order" evidence="2">
    <location>
        <begin position="50"/>
        <end position="227"/>
    </location>
</feature>
<dbReference type="InterPro" id="IPR021962">
    <property type="entry name" value="Lipl32"/>
</dbReference>
<reference evidence="3 4" key="1">
    <citation type="journal article" date="2014" name="Genome Announc.">
        <title>Draft Genome Sequences of Marine Flavobacterium Algibacter lectus Strains SS8 and NR4.</title>
        <authorList>
            <person name="Takatani N."/>
            <person name="Nakanishi M."/>
            <person name="Meirelles P."/>
            <person name="Mino S."/>
            <person name="Suda W."/>
            <person name="Oshima K."/>
            <person name="Hattori M."/>
            <person name="Ohkuma M."/>
            <person name="Hosokawa M."/>
            <person name="Miyashita K."/>
            <person name="Thompson F.L."/>
            <person name="Niwa A."/>
            <person name="Sawabe T."/>
            <person name="Sawabe T."/>
        </authorList>
    </citation>
    <scope>NUCLEOTIDE SEQUENCE [LARGE SCALE GENOMIC DNA]</scope>
    <source>
        <strain evidence="3 4">JCM 19300</strain>
    </source>
</reference>
<organism evidence="3 4">
    <name type="scientific">Algibacter lectus</name>
    <dbReference type="NCBI Taxonomy" id="221126"/>
    <lineage>
        <taxon>Bacteria</taxon>
        <taxon>Pseudomonadati</taxon>
        <taxon>Bacteroidota</taxon>
        <taxon>Flavobacteriia</taxon>
        <taxon>Flavobacteriales</taxon>
        <taxon>Flavobacteriaceae</taxon>
        <taxon>Algibacter</taxon>
    </lineage>
</organism>
<name>A0A090VI56_9FLAO</name>
<dbReference type="EMBL" id="BBNQ01000018">
    <property type="protein sequence ID" value="GAL64416.1"/>
    <property type="molecule type" value="Genomic_DNA"/>
</dbReference>
<evidence type="ECO:0000259" key="2">
    <source>
        <dbReference type="Pfam" id="PF12103"/>
    </source>
</evidence>
<gene>
    <name evidence="3" type="ORF">JCM19300_553</name>
</gene>
<protein>
    <submittedName>
        <fullName evidence="3">LipL32 protein</fullName>
    </submittedName>
</protein>
<evidence type="ECO:0000313" key="3">
    <source>
        <dbReference type="EMBL" id="GAL64416.1"/>
    </source>
</evidence>
<dbReference type="AlphaFoldDB" id="A0A090VI56"/>
<comment type="caution">
    <text evidence="3">The sequence shown here is derived from an EMBL/GenBank/DDBJ whole genome shotgun (WGS) entry which is preliminary data.</text>
</comment>
<dbReference type="Pfam" id="PF12103">
    <property type="entry name" value="Lipl32"/>
    <property type="match status" value="1"/>
</dbReference>
<proteinExistence type="predicted"/>
<sequence length="238" mass="26159">MSIINKFQFKKNMKIKLAALSIFAFCAIFNAEAQKLKKFGSSIEKKIGPKTIKVPYTDVISYLGYASAGNEDEVVDGKKFYYIYLWVPAVAPELGVRMLSPVAKTKIKDAIESAAYTENASSSDYFDTYITLERSTIFTKENITEEAAKNATWTRLASNDDSSEMPKQPSGSSYNSLLRYKSEVGSPTKALTAGLYRIGFTTYKTGEVKGTFLAEVAAPVKLPGVVMAKTIAELKKGL</sequence>
<evidence type="ECO:0000313" key="4">
    <source>
        <dbReference type="Proteomes" id="UP000029644"/>
    </source>
</evidence>
<feature type="signal peptide" evidence="1">
    <location>
        <begin position="1"/>
        <end position="33"/>
    </location>
</feature>
<evidence type="ECO:0000256" key="1">
    <source>
        <dbReference type="SAM" id="SignalP"/>
    </source>
</evidence>
<keyword evidence="1" id="KW-0732">Signal</keyword>
<dbReference type="Proteomes" id="UP000029644">
    <property type="component" value="Unassembled WGS sequence"/>
</dbReference>
<feature type="chain" id="PRO_5001865287" evidence="1">
    <location>
        <begin position="34"/>
        <end position="238"/>
    </location>
</feature>